<gene>
    <name evidence="2" type="ORF">WUBG_06986</name>
</gene>
<dbReference type="GO" id="GO:0004439">
    <property type="term" value="F:phosphatidylinositol-4,5-bisphosphate 5-phosphatase activity"/>
    <property type="evidence" value="ECO:0007669"/>
    <property type="project" value="TreeGrafter"/>
</dbReference>
<dbReference type="InterPro" id="IPR036691">
    <property type="entry name" value="Endo/exonu/phosph_ase_sf"/>
</dbReference>
<feature type="domain" description="Inositol polyphosphate-related phosphatase" evidence="1">
    <location>
        <begin position="5"/>
        <end position="281"/>
    </location>
</feature>
<comment type="caution">
    <text evidence="2">The sequence shown here is derived from an EMBL/GenBank/DDBJ whole genome shotgun (WGS) entry which is preliminary data.</text>
</comment>
<dbReference type="GO" id="GO:0046856">
    <property type="term" value="P:phosphatidylinositol dephosphorylation"/>
    <property type="evidence" value="ECO:0007669"/>
    <property type="project" value="InterPro"/>
</dbReference>
<name>J9F449_WUCBA</name>
<dbReference type="Pfam" id="PF22669">
    <property type="entry name" value="Exo_endo_phos2"/>
    <property type="match status" value="2"/>
</dbReference>
<dbReference type="Proteomes" id="UP000004810">
    <property type="component" value="Unassembled WGS sequence"/>
</dbReference>
<dbReference type="SUPFAM" id="SSF56219">
    <property type="entry name" value="DNase I-like"/>
    <property type="match status" value="1"/>
</dbReference>
<dbReference type="InterPro" id="IPR046985">
    <property type="entry name" value="IP5"/>
</dbReference>
<evidence type="ECO:0000313" key="2">
    <source>
        <dbReference type="EMBL" id="EJW82104.1"/>
    </source>
</evidence>
<evidence type="ECO:0000313" key="3">
    <source>
        <dbReference type="Proteomes" id="UP000004810"/>
    </source>
</evidence>
<feature type="non-terminal residue" evidence="2">
    <location>
        <position position="1"/>
    </location>
</feature>
<protein>
    <recommendedName>
        <fullName evidence="1">Inositol polyphosphate-related phosphatase domain-containing protein</fullName>
    </recommendedName>
</protein>
<dbReference type="EMBL" id="ADBV01003115">
    <property type="protein sequence ID" value="EJW82104.1"/>
    <property type="molecule type" value="Genomic_DNA"/>
</dbReference>
<accession>J9F449</accession>
<dbReference type="SMART" id="SM00128">
    <property type="entry name" value="IPPc"/>
    <property type="match status" value="1"/>
</dbReference>
<dbReference type="GO" id="GO:0016020">
    <property type="term" value="C:membrane"/>
    <property type="evidence" value="ECO:0007669"/>
    <property type="project" value="TreeGrafter"/>
</dbReference>
<reference evidence="3" key="1">
    <citation type="submission" date="2012-08" db="EMBL/GenBank/DDBJ databases">
        <title>The Genome Sequence of Wuchereria bancrofti.</title>
        <authorList>
            <person name="Nutman T.B."/>
            <person name="Fink D.L."/>
            <person name="Russ C."/>
            <person name="Young S."/>
            <person name="Zeng Q."/>
            <person name="Koehrsen M."/>
            <person name="Alvarado L."/>
            <person name="Berlin A."/>
            <person name="Chapman S.B."/>
            <person name="Chen Z."/>
            <person name="Freedman E."/>
            <person name="Gellesch M."/>
            <person name="Goldberg J."/>
            <person name="Griggs A."/>
            <person name="Gujja S."/>
            <person name="Heilman E.R."/>
            <person name="Heiman D."/>
            <person name="Hepburn T."/>
            <person name="Howarth C."/>
            <person name="Jen D."/>
            <person name="Larson L."/>
            <person name="Lewis B."/>
            <person name="Mehta T."/>
            <person name="Park D."/>
            <person name="Pearson M."/>
            <person name="Roberts A."/>
            <person name="Saif S."/>
            <person name="Shea T."/>
            <person name="Shenoy N."/>
            <person name="Sisk P."/>
            <person name="Stolte C."/>
            <person name="Sykes S."/>
            <person name="Walk T."/>
            <person name="White J."/>
            <person name="Yandava C."/>
            <person name="Haas B."/>
            <person name="Henn M.R."/>
            <person name="Nusbaum C."/>
            <person name="Birren B."/>
        </authorList>
    </citation>
    <scope>NUCLEOTIDE SEQUENCE [LARGE SCALE GENOMIC DNA]</scope>
    <source>
        <strain evidence="3">NA</strain>
    </source>
</reference>
<dbReference type="InterPro" id="IPR000300">
    <property type="entry name" value="IPPc"/>
</dbReference>
<dbReference type="AlphaFoldDB" id="J9F449"/>
<organism evidence="2 3">
    <name type="scientific">Wuchereria bancrofti</name>
    <dbReference type="NCBI Taxonomy" id="6293"/>
    <lineage>
        <taxon>Eukaryota</taxon>
        <taxon>Metazoa</taxon>
        <taxon>Ecdysozoa</taxon>
        <taxon>Nematoda</taxon>
        <taxon>Chromadorea</taxon>
        <taxon>Rhabditida</taxon>
        <taxon>Spirurina</taxon>
        <taxon>Spiruromorpha</taxon>
        <taxon>Filarioidea</taxon>
        <taxon>Onchocercidae</taxon>
        <taxon>Wuchereria</taxon>
    </lineage>
</organism>
<sequence length="311" mass="36278">PSLYRTSSVFITTFNVNGCIPRLDGIPSWLNCKGILPPDFYIIGLQEMDFSPQAFIMNASTRHMEWKVIIAKSFPKGTDYDLINEIRLVGILLAVYRRVGSKIKVRPSEIDAVMIPTGRCNVFGRALGDKGAVAISMCMNDTAVCFVNVHFAAHIDGNEKRILDYKHIVKNIRFNKNGKTLFEHDAVFGLLKRAMKLKIIFKNFKEPEFLNFRPTFKYDINSDKWDSSRKKRVPAWCDRILWWNQKGVHIRQKFYDSVPSIRFSDHRPVRALFYLGVREIDPAEYDKTYRRAFRGASRRNDYRYKKEETKE</sequence>
<evidence type="ECO:0000259" key="1">
    <source>
        <dbReference type="SMART" id="SM00128"/>
    </source>
</evidence>
<proteinExistence type="predicted"/>
<dbReference type="PANTHER" id="PTHR11200:SF300">
    <property type="entry name" value="TYPE II INOSITOL 1,4,5-TRISPHOSPHATE 5-PHOSPHATASE"/>
    <property type="match status" value="1"/>
</dbReference>
<dbReference type="PANTHER" id="PTHR11200">
    <property type="entry name" value="INOSITOL 5-PHOSPHATASE"/>
    <property type="match status" value="1"/>
</dbReference>
<dbReference type="Gene3D" id="3.60.10.10">
    <property type="entry name" value="Endonuclease/exonuclease/phosphatase"/>
    <property type="match status" value="2"/>
</dbReference>